<dbReference type="AlphaFoldDB" id="A0A367VJY0"/>
<name>A0A367VJY0_9PROT</name>
<evidence type="ECO:0000313" key="1">
    <source>
        <dbReference type="EMBL" id="RCK25493.1"/>
    </source>
</evidence>
<dbReference type="EMBL" id="JPWB01000001">
    <property type="protein sequence ID" value="RCK25493.1"/>
    <property type="molecule type" value="Genomic_DNA"/>
</dbReference>
<organism evidence="1 2">
    <name type="scientific">Thalassospira profundimaris</name>
    <dbReference type="NCBI Taxonomy" id="502049"/>
    <lineage>
        <taxon>Bacteria</taxon>
        <taxon>Pseudomonadati</taxon>
        <taxon>Pseudomonadota</taxon>
        <taxon>Alphaproteobacteria</taxon>
        <taxon>Rhodospirillales</taxon>
        <taxon>Thalassospiraceae</taxon>
        <taxon>Thalassospira</taxon>
    </lineage>
</organism>
<gene>
    <name evidence="1" type="ORF">TH6_02445</name>
</gene>
<reference evidence="1 2" key="1">
    <citation type="submission" date="2014-07" db="EMBL/GenBank/DDBJ databases">
        <title>Draft genome sequence of Thalassospira profundimaris R8-17.</title>
        <authorList>
            <person name="Lai Q."/>
            <person name="Shao Z."/>
        </authorList>
    </citation>
    <scope>NUCLEOTIDE SEQUENCE [LARGE SCALE GENOMIC DNA]</scope>
    <source>
        <strain evidence="1 2">R8-17</strain>
    </source>
</reference>
<accession>A0A367VJY0</accession>
<comment type="caution">
    <text evidence="1">The sequence shown here is derived from an EMBL/GenBank/DDBJ whole genome shotgun (WGS) entry which is preliminary data.</text>
</comment>
<evidence type="ECO:0000313" key="2">
    <source>
        <dbReference type="Proteomes" id="UP000253061"/>
    </source>
</evidence>
<dbReference type="SUPFAM" id="SSF53850">
    <property type="entry name" value="Periplasmic binding protein-like II"/>
    <property type="match status" value="1"/>
</dbReference>
<proteinExistence type="predicted"/>
<dbReference type="Proteomes" id="UP000253061">
    <property type="component" value="Unassembled WGS sequence"/>
</dbReference>
<protein>
    <recommendedName>
        <fullName evidence="3">Solute-binding protein family 3/N-terminal domain-containing protein</fullName>
    </recommendedName>
</protein>
<evidence type="ECO:0008006" key="3">
    <source>
        <dbReference type="Google" id="ProtNLM"/>
    </source>
</evidence>
<sequence length="326" mass="35516">MPPLPDNRMTPNTGASSTIVRTSIFVAATLALSALSVLAAVTSGPAYAEEAAELRFPVRESEYDAVLSCQNDTNPACRSCLAGRPSSASLVMYSILHQSLTAGGLDAKINVVPSPNSERSRMMIRNGNADVKSDWEFNIDADPNALKSAPILRRGDFEKGIYVRQGSVTRGYNEPISNVHHMSAVSIRTWRLDWEVLENLAPASLTSAATKQQMYALIDAGRADFTLLEFSSAPGMVRVLEGIKLYPMPGIKVILPASQHFMISRHLPNANKVVRAINAGISALHTNGFIHQCLVNSGIINEQVRDWRILNPTEDQRAHQKTVPSN</sequence>